<sequence>MDFNSTREGSSSPEEETLSVSHNDADVVNANVSQFEVSKNESPLNEDYHKYHEGSDESTQDTNTNSNISSKEVDKINVNEEKWLSNYLNYLQKDQTMRKTIRLNICNVSQFSKKVFTPFTTICNIPWRLSARIECSDRTNKKNFFSVYIDCNPKSESCLWSCSAKVTFRIRSTNSNNPDIVKYFNNDFNYTSNNWGFPAFVEWDTLIDSNNGYTTDGKLVLEATILIKNITGIKQTKTFNFTQLQNLASDISMNVDGINITVNKDYLSLYSPVFKAMFYSNFAESNMKSITLKDVNIDEFIELLEVIYPSHKPISKINVGFLLELGDRFEISYVLDQCEKFLIETNEVTFISKLAWSDAYCLSSLQDACMSTIERVSDVKRLKDTEEYKNMSDATKAALLEKMFKLL</sequence>
<dbReference type="InterPro" id="IPR000210">
    <property type="entry name" value="BTB/POZ_dom"/>
</dbReference>
<protein>
    <submittedName>
        <fullName evidence="5">BTB domain-containing protein</fullName>
    </submittedName>
</protein>
<dbReference type="SUPFAM" id="SSF49599">
    <property type="entry name" value="TRAF domain-like"/>
    <property type="match status" value="1"/>
</dbReference>
<dbReference type="Proteomes" id="UP000035681">
    <property type="component" value="Unplaced"/>
</dbReference>
<feature type="compositionally biased region" description="Polar residues" evidence="1">
    <location>
        <begin position="1"/>
        <end position="22"/>
    </location>
</feature>
<feature type="compositionally biased region" description="Polar residues" evidence="1">
    <location>
        <begin position="60"/>
        <end position="70"/>
    </location>
</feature>
<dbReference type="InterPro" id="IPR011333">
    <property type="entry name" value="SKP1/BTB/POZ_sf"/>
</dbReference>
<dbReference type="InterPro" id="IPR008974">
    <property type="entry name" value="TRAF-like"/>
</dbReference>
<dbReference type="SMART" id="SM00225">
    <property type="entry name" value="BTB"/>
    <property type="match status" value="1"/>
</dbReference>
<dbReference type="InterPro" id="IPR002083">
    <property type="entry name" value="MATH/TRAF_dom"/>
</dbReference>
<feature type="region of interest" description="Disordered" evidence="1">
    <location>
        <begin position="1"/>
        <end position="71"/>
    </location>
</feature>
<name>A0AAF5D5M2_STRER</name>
<evidence type="ECO:0000313" key="5">
    <source>
        <dbReference type="WBParaSite" id="TCONS_00007118.p1"/>
    </source>
</evidence>
<dbReference type="AlphaFoldDB" id="A0AAF5D5M2"/>
<organism evidence="4 5">
    <name type="scientific">Strongyloides stercoralis</name>
    <name type="common">Threadworm</name>
    <dbReference type="NCBI Taxonomy" id="6248"/>
    <lineage>
        <taxon>Eukaryota</taxon>
        <taxon>Metazoa</taxon>
        <taxon>Ecdysozoa</taxon>
        <taxon>Nematoda</taxon>
        <taxon>Chromadorea</taxon>
        <taxon>Rhabditida</taxon>
        <taxon>Tylenchina</taxon>
        <taxon>Panagrolaimomorpha</taxon>
        <taxon>Strongyloidoidea</taxon>
        <taxon>Strongyloididae</taxon>
        <taxon>Strongyloides</taxon>
    </lineage>
</organism>
<evidence type="ECO:0000256" key="1">
    <source>
        <dbReference type="SAM" id="MobiDB-lite"/>
    </source>
</evidence>
<evidence type="ECO:0000259" key="2">
    <source>
        <dbReference type="PROSITE" id="PS50097"/>
    </source>
</evidence>
<dbReference type="PROSITE" id="PS50144">
    <property type="entry name" value="MATH"/>
    <property type="match status" value="1"/>
</dbReference>
<accession>A0AAF5D5M2</accession>
<feature type="compositionally biased region" description="Basic and acidic residues" evidence="1">
    <location>
        <begin position="46"/>
        <end position="55"/>
    </location>
</feature>
<reference evidence="5" key="1">
    <citation type="submission" date="2024-02" db="UniProtKB">
        <authorList>
            <consortium name="WormBaseParasite"/>
        </authorList>
    </citation>
    <scope>IDENTIFICATION</scope>
</reference>
<dbReference type="PANTHER" id="PTHR47022:SF1">
    <property type="entry name" value="BTB AND MATH DOMAIN-CONTAINING PROTEIN 36-RELATED"/>
    <property type="match status" value="1"/>
</dbReference>
<dbReference type="Gene3D" id="3.30.710.10">
    <property type="entry name" value="Potassium Channel Kv1.1, Chain A"/>
    <property type="match status" value="1"/>
</dbReference>
<dbReference type="CDD" id="cd18186">
    <property type="entry name" value="BTB_POZ_ZBTB_KLHL-like"/>
    <property type="match status" value="1"/>
</dbReference>
<keyword evidence="4" id="KW-1185">Reference proteome</keyword>
<feature type="compositionally biased region" description="Polar residues" evidence="1">
    <location>
        <begin position="30"/>
        <end position="43"/>
    </location>
</feature>
<dbReference type="Pfam" id="PF00917">
    <property type="entry name" value="MATH"/>
    <property type="match status" value="1"/>
</dbReference>
<feature type="domain" description="BTB" evidence="2">
    <location>
        <begin position="249"/>
        <end position="316"/>
    </location>
</feature>
<dbReference type="PROSITE" id="PS50097">
    <property type="entry name" value="BTB"/>
    <property type="match status" value="1"/>
</dbReference>
<evidence type="ECO:0000259" key="3">
    <source>
        <dbReference type="PROSITE" id="PS50144"/>
    </source>
</evidence>
<evidence type="ECO:0000313" key="4">
    <source>
        <dbReference type="Proteomes" id="UP000035681"/>
    </source>
</evidence>
<dbReference type="SMART" id="SM00061">
    <property type="entry name" value="MATH"/>
    <property type="match status" value="1"/>
</dbReference>
<dbReference type="SUPFAM" id="SSF54695">
    <property type="entry name" value="POZ domain"/>
    <property type="match status" value="1"/>
</dbReference>
<dbReference type="Pfam" id="PF00651">
    <property type="entry name" value="BTB"/>
    <property type="match status" value="1"/>
</dbReference>
<dbReference type="Gene3D" id="2.60.210.10">
    <property type="entry name" value="Apoptosis, Tumor Necrosis Factor Receptor Associated Protein 2, Chain A"/>
    <property type="match status" value="1"/>
</dbReference>
<proteinExistence type="predicted"/>
<feature type="domain" description="MATH" evidence="3">
    <location>
        <begin position="98"/>
        <end position="225"/>
    </location>
</feature>
<dbReference type="PANTHER" id="PTHR47022">
    <property type="entry name" value="BTB AND MATH DOMAIN-CONTAINING PROTEIN 36-RELATED"/>
    <property type="match status" value="1"/>
</dbReference>
<dbReference type="WBParaSite" id="TCONS_00007118.p1">
    <property type="protein sequence ID" value="TCONS_00007118.p1"/>
    <property type="gene ID" value="XLOC_005184"/>
</dbReference>